<reference evidence="2" key="1">
    <citation type="submission" date="2019-11" db="EMBL/GenBank/DDBJ databases">
        <authorList>
            <person name="Feng L."/>
        </authorList>
    </citation>
    <scope>NUCLEOTIDE SEQUENCE</scope>
    <source>
        <strain evidence="2">VparvulaLFYP99</strain>
    </source>
</reference>
<gene>
    <name evidence="2" type="ORF">VPLFYP99_01209</name>
</gene>
<keyword evidence="1" id="KW-0472">Membrane</keyword>
<evidence type="ECO:0000256" key="1">
    <source>
        <dbReference type="SAM" id="Phobius"/>
    </source>
</evidence>
<accession>A0A6N2ZNC4</accession>
<dbReference type="AlphaFoldDB" id="A0A6N2ZNC4"/>
<evidence type="ECO:0000313" key="2">
    <source>
        <dbReference type="EMBL" id="VYT79418.1"/>
    </source>
</evidence>
<protein>
    <recommendedName>
        <fullName evidence="3">Yip1 domain-containing protein</fullName>
    </recommendedName>
</protein>
<feature type="transmembrane region" description="Helical" evidence="1">
    <location>
        <begin position="73"/>
        <end position="102"/>
    </location>
</feature>
<name>A0A6N2ZNC4_VEIPA</name>
<dbReference type="RefSeq" id="WP_156697109.1">
    <property type="nucleotide sequence ID" value="NZ_CACRUG010000005.1"/>
</dbReference>
<feature type="transmembrane region" description="Helical" evidence="1">
    <location>
        <begin position="151"/>
        <end position="171"/>
    </location>
</feature>
<dbReference type="EMBL" id="CACRUG010000005">
    <property type="protein sequence ID" value="VYT79418.1"/>
    <property type="molecule type" value="Genomic_DNA"/>
</dbReference>
<keyword evidence="1" id="KW-0812">Transmembrane</keyword>
<feature type="transmembrane region" description="Helical" evidence="1">
    <location>
        <begin position="31"/>
        <end position="53"/>
    </location>
</feature>
<organism evidence="2">
    <name type="scientific">Veillonella parvula</name>
    <name type="common">Staphylococcus parvulus</name>
    <dbReference type="NCBI Taxonomy" id="29466"/>
    <lineage>
        <taxon>Bacteria</taxon>
        <taxon>Bacillati</taxon>
        <taxon>Bacillota</taxon>
        <taxon>Negativicutes</taxon>
        <taxon>Veillonellales</taxon>
        <taxon>Veillonellaceae</taxon>
        <taxon>Veillonella</taxon>
    </lineage>
</organism>
<evidence type="ECO:0008006" key="3">
    <source>
        <dbReference type="Google" id="ProtNLM"/>
    </source>
</evidence>
<feature type="transmembrane region" description="Helical" evidence="1">
    <location>
        <begin position="123"/>
        <end position="145"/>
    </location>
</feature>
<proteinExistence type="predicted"/>
<sequence>MTWYKDILHLFTKLSEQSFQNIINYGSHTRAILNLVVSTIVLYIMTYSLPFMVKVISPMLGIKRITGLTHFDVISILASSVFLIFQIIIGSFVIWRLLVLLGGRGTYGGVLRNYIYGLAYTNALRTVVLVLIHILGIIFFSLSLQKYVGDMAYLITMFSQYYAVFIVAQLMRRYVELGIIKTYIVIFIVALLSVSVLPQWIRFVHTLFK</sequence>
<keyword evidence="1" id="KW-1133">Transmembrane helix</keyword>
<feature type="transmembrane region" description="Helical" evidence="1">
    <location>
        <begin position="183"/>
        <end position="201"/>
    </location>
</feature>